<keyword evidence="3" id="KW-0687">Ribonucleoprotein</keyword>
<dbReference type="InterPro" id="IPR037229">
    <property type="entry name" value="Ribosomal_bL35_sf"/>
</dbReference>
<dbReference type="Gene3D" id="4.10.410.60">
    <property type="match status" value="1"/>
</dbReference>
<accession>M2XLB1</accession>
<dbReference type="SUPFAM" id="SSF143034">
    <property type="entry name" value="L35p-like"/>
    <property type="match status" value="1"/>
</dbReference>
<dbReference type="InterPro" id="IPR021137">
    <property type="entry name" value="Ribosomal_bL35-like"/>
</dbReference>
<evidence type="ECO:0000256" key="2">
    <source>
        <dbReference type="ARBA" id="ARBA00022980"/>
    </source>
</evidence>
<name>M2XLB1_GALSU</name>
<keyword evidence="2" id="KW-0689">Ribosomal protein</keyword>
<dbReference type="GO" id="GO:0005840">
    <property type="term" value="C:ribosome"/>
    <property type="evidence" value="ECO:0007669"/>
    <property type="project" value="UniProtKB-KW"/>
</dbReference>
<dbReference type="Proteomes" id="UP000030680">
    <property type="component" value="Unassembled WGS sequence"/>
</dbReference>
<reference evidence="5" key="1">
    <citation type="journal article" date="2013" name="Science">
        <title>Gene transfer from bacteria and archaea facilitated evolution of an extremophilic eukaryote.</title>
        <authorList>
            <person name="Schonknecht G."/>
            <person name="Chen W.H."/>
            <person name="Ternes C.M."/>
            <person name="Barbier G.G."/>
            <person name="Shrestha R.P."/>
            <person name="Stanke M."/>
            <person name="Brautigam A."/>
            <person name="Baker B.J."/>
            <person name="Banfield J.F."/>
            <person name="Garavito R.M."/>
            <person name="Carr K."/>
            <person name="Wilkerson C."/>
            <person name="Rensing S.A."/>
            <person name="Gagneul D."/>
            <person name="Dickenson N.E."/>
            <person name="Oesterhelt C."/>
            <person name="Lercher M.J."/>
            <person name="Weber A.P."/>
        </authorList>
    </citation>
    <scope>NUCLEOTIDE SEQUENCE [LARGE SCALE GENOMIC DNA]</scope>
    <source>
        <strain evidence="5">074W</strain>
    </source>
</reference>
<dbReference type="KEGG" id="gsl:Gasu_17140"/>
<dbReference type="RefSeq" id="XP_005707467.1">
    <property type="nucleotide sequence ID" value="XM_005707410.1"/>
</dbReference>
<evidence type="ECO:0000256" key="1">
    <source>
        <dbReference type="ARBA" id="ARBA00006598"/>
    </source>
</evidence>
<keyword evidence="5" id="KW-1185">Reference proteome</keyword>
<proteinExistence type="inferred from homology"/>
<evidence type="ECO:0000313" key="4">
    <source>
        <dbReference type="EMBL" id="EME30947.1"/>
    </source>
</evidence>
<evidence type="ECO:0008006" key="6">
    <source>
        <dbReference type="Google" id="ProtNLM"/>
    </source>
</evidence>
<dbReference type="Gramene" id="EME30947">
    <property type="protein sequence ID" value="EME30947"/>
    <property type="gene ID" value="Gasu_17140"/>
</dbReference>
<dbReference type="Pfam" id="PF01632">
    <property type="entry name" value="Ribosomal_L35p"/>
    <property type="match status" value="1"/>
</dbReference>
<sequence length="96" mass="11101">MLFNAFQGLTNKAASLSYCIMERRFVSFTGLREMSSRVHSGAKKRFKVLKDGTVLFPHCNRRHMQSRKTHKQSARGQQYGVLTGGMARKIRRLLKR</sequence>
<dbReference type="GO" id="GO:0006412">
    <property type="term" value="P:translation"/>
    <property type="evidence" value="ECO:0007669"/>
    <property type="project" value="InterPro"/>
</dbReference>
<dbReference type="AlphaFoldDB" id="M2XLB1"/>
<dbReference type="EMBL" id="KB454495">
    <property type="protein sequence ID" value="EME30947.1"/>
    <property type="molecule type" value="Genomic_DNA"/>
</dbReference>
<dbReference type="OrthoDB" id="10314740at2759"/>
<dbReference type="GO" id="GO:1990904">
    <property type="term" value="C:ribonucleoprotein complex"/>
    <property type="evidence" value="ECO:0007669"/>
    <property type="project" value="UniProtKB-KW"/>
</dbReference>
<comment type="similarity">
    <text evidence="1">Belongs to the bacterial ribosomal protein bL35 family.</text>
</comment>
<evidence type="ECO:0000256" key="3">
    <source>
        <dbReference type="ARBA" id="ARBA00023274"/>
    </source>
</evidence>
<organism evidence="4 5">
    <name type="scientific">Galdieria sulphuraria</name>
    <name type="common">Red alga</name>
    <dbReference type="NCBI Taxonomy" id="130081"/>
    <lineage>
        <taxon>Eukaryota</taxon>
        <taxon>Rhodophyta</taxon>
        <taxon>Bangiophyceae</taxon>
        <taxon>Galdieriales</taxon>
        <taxon>Galdieriaceae</taxon>
        <taxon>Galdieria</taxon>
    </lineage>
</organism>
<protein>
    <recommendedName>
        <fullName evidence="6">50S ribosomal protein L35</fullName>
    </recommendedName>
</protein>
<evidence type="ECO:0000313" key="5">
    <source>
        <dbReference type="Proteomes" id="UP000030680"/>
    </source>
</evidence>
<gene>
    <name evidence="4" type="ORF">Gasu_17140</name>
</gene>
<dbReference type="GeneID" id="17089641"/>
<dbReference type="GO" id="GO:0003735">
    <property type="term" value="F:structural constituent of ribosome"/>
    <property type="evidence" value="ECO:0007669"/>
    <property type="project" value="InterPro"/>
</dbReference>